<comment type="subunit">
    <text evidence="3">Heterodimer of an alpha and a beta chain.</text>
</comment>
<comment type="caution">
    <text evidence="13">The sequence shown here is derived from an EMBL/GenBank/DDBJ whole genome shotgun (WGS) entry which is preliminary data.</text>
</comment>
<dbReference type="GO" id="GO:0005525">
    <property type="term" value="F:GTP binding"/>
    <property type="evidence" value="ECO:0007669"/>
    <property type="project" value="UniProtKB-KW"/>
</dbReference>
<evidence type="ECO:0000256" key="9">
    <source>
        <dbReference type="ARBA" id="ARBA00071429"/>
    </source>
</evidence>
<feature type="compositionally biased region" description="Polar residues" evidence="11">
    <location>
        <begin position="176"/>
        <end position="200"/>
    </location>
</feature>
<dbReference type="SMART" id="SM00962">
    <property type="entry name" value="SRP54"/>
    <property type="match status" value="1"/>
</dbReference>
<evidence type="ECO:0000256" key="2">
    <source>
        <dbReference type="ARBA" id="ARBA00008531"/>
    </source>
</evidence>
<dbReference type="InterPro" id="IPR000897">
    <property type="entry name" value="SRP54_GTPase_dom"/>
</dbReference>
<name>A0A8H4PT61_9HYPO</name>
<dbReference type="FunFam" id="3.40.50.300:FF:000566">
    <property type="entry name" value="Signal recognition particle receptor subunit alpha"/>
    <property type="match status" value="1"/>
</dbReference>
<evidence type="ECO:0000256" key="8">
    <source>
        <dbReference type="ARBA" id="ARBA00023170"/>
    </source>
</evidence>
<comment type="subcellular location">
    <subcellularLocation>
        <location evidence="1">Endoplasmic reticulum membrane</location>
        <topology evidence="1">Peripheral membrane protein</topology>
        <orientation evidence="1">Cytoplasmic side</orientation>
    </subcellularLocation>
</comment>
<dbReference type="SUPFAM" id="SSF64356">
    <property type="entry name" value="SNARE-like"/>
    <property type="match status" value="1"/>
</dbReference>
<feature type="domain" description="SRP54-type proteins GTP-binding" evidence="12">
    <location>
        <begin position="630"/>
        <end position="643"/>
    </location>
</feature>
<comment type="similarity">
    <text evidence="2">Belongs to the GTP-binding SRP family.</text>
</comment>
<dbReference type="GO" id="GO:0006886">
    <property type="term" value="P:intracellular protein transport"/>
    <property type="evidence" value="ECO:0007669"/>
    <property type="project" value="InterPro"/>
</dbReference>
<keyword evidence="6" id="KW-0342">GTP-binding</keyword>
<dbReference type="Proteomes" id="UP000557566">
    <property type="component" value="Unassembled WGS sequence"/>
</dbReference>
<accession>A0A8H4PT61</accession>
<sequence>MLDTFEILTTSGVVLWSRSYAPVNPSVVNSFIADVFIEEKSGLKDSQSAATNPPFRSDQHTLKWTLVKELGVIFVAVYRSLLHLTWVDKLIDNIKTIFVSLYGEQLKKPHTTIVECTSFDDYFDQQLQELDTSSAGNPGVVLQQETLLTQNRPDEAPVAPGLTYRGRTLHHGVQEAPSSDSTPAITPSVSRPSTPGTSNLVVAKSGPVAKMSRRARKARNSASVPASSGDETCSSRLKQGSKAPKRGRKWDADGLADEDDGVQLDYSAHPNLTSDSEVEATGRSSAIDAIDASTWGSSTKGKFVLKDLGDEVHDMLASAEAKKAAAAKTDSKGGLLGSGVNAISGLFRNVVGGKTLTKEDLDKAMKGMEDHLLRKNVAREAAVRLCAGVEKELTGVKTGSFQGIDSKIQAAMESSLTKMLTPTSSLDLLREIDSITAPPATALRKARPYVISIVGVNGVGKSTNLSKICFFLLQNKYKVLIAAGDTFRSGAVEQLAVHVRNLKELTAREGGEVELYQKGYGRDAATVAKDAVTHAAQQGFDVVLIDTAGRRHNDQRLMSSLEKFAKFAQPDKILMVGEALVGTDSVAQARNFNAAFGAVRSLDGFIISKCDTVGDMVGTLVSLVHATNVPVLFVGVGQHYSDLRNFSVRWAVEKLLSSAQ</sequence>
<evidence type="ECO:0000256" key="5">
    <source>
        <dbReference type="ARBA" id="ARBA00022824"/>
    </source>
</evidence>
<dbReference type="PROSITE" id="PS00300">
    <property type="entry name" value="SRP54"/>
    <property type="match status" value="1"/>
</dbReference>
<dbReference type="Pfam" id="PF00448">
    <property type="entry name" value="SRP54"/>
    <property type="match status" value="1"/>
</dbReference>
<feature type="region of interest" description="Disordered" evidence="11">
    <location>
        <begin position="173"/>
        <end position="261"/>
    </location>
</feature>
<evidence type="ECO:0000256" key="10">
    <source>
        <dbReference type="ARBA" id="ARBA00081194"/>
    </source>
</evidence>
<feature type="compositionally biased region" description="Polar residues" evidence="11">
    <location>
        <begin position="224"/>
        <end position="238"/>
    </location>
</feature>
<dbReference type="Gene3D" id="3.30.450.60">
    <property type="match status" value="1"/>
</dbReference>
<evidence type="ECO:0000256" key="11">
    <source>
        <dbReference type="SAM" id="MobiDB-lite"/>
    </source>
</evidence>
<gene>
    <name evidence="13" type="ORF">G6O67_001951</name>
</gene>
<dbReference type="AlphaFoldDB" id="A0A8H4PT61"/>
<dbReference type="GO" id="GO:0005785">
    <property type="term" value="C:signal recognition particle receptor complex"/>
    <property type="evidence" value="ECO:0007669"/>
    <property type="project" value="InterPro"/>
</dbReference>
<evidence type="ECO:0000256" key="1">
    <source>
        <dbReference type="ARBA" id="ARBA00004397"/>
    </source>
</evidence>
<dbReference type="SMART" id="SM00963">
    <property type="entry name" value="SRP54_N"/>
    <property type="match status" value="1"/>
</dbReference>
<evidence type="ECO:0000256" key="4">
    <source>
        <dbReference type="ARBA" id="ARBA00022741"/>
    </source>
</evidence>
<evidence type="ECO:0000313" key="14">
    <source>
        <dbReference type="Proteomes" id="UP000557566"/>
    </source>
</evidence>
<evidence type="ECO:0000256" key="6">
    <source>
        <dbReference type="ARBA" id="ARBA00023134"/>
    </source>
</evidence>
<dbReference type="PANTHER" id="PTHR43134">
    <property type="entry name" value="SIGNAL RECOGNITION PARTICLE RECEPTOR SUBUNIT ALPHA"/>
    <property type="match status" value="1"/>
</dbReference>
<dbReference type="OrthoDB" id="1727884at2759"/>
<dbReference type="GO" id="GO:0006614">
    <property type="term" value="P:SRP-dependent cotranslational protein targeting to membrane"/>
    <property type="evidence" value="ECO:0007669"/>
    <property type="project" value="InterPro"/>
</dbReference>
<dbReference type="EMBL" id="JAAVMX010000003">
    <property type="protein sequence ID" value="KAF4510025.1"/>
    <property type="molecule type" value="Genomic_DNA"/>
</dbReference>
<keyword evidence="7" id="KW-0472">Membrane</keyword>
<proteinExistence type="inferred from homology"/>
<dbReference type="InterPro" id="IPR042101">
    <property type="entry name" value="SRP54_N_sf"/>
</dbReference>
<keyword evidence="4" id="KW-0547">Nucleotide-binding</keyword>
<dbReference type="InterPro" id="IPR027417">
    <property type="entry name" value="P-loop_NTPase"/>
</dbReference>
<evidence type="ECO:0000313" key="13">
    <source>
        <dbReference type="EMBL" id="KAF4510025.1"/>
    </source>
</evidence>
<keyword evidence="14" id="KW-1185">Reference proteome</keyword>
<dbReference type="FunFam" id="3.30.450.60:FF:000023">
    <property type="entry name" value="Signal sequence receptor alpha subunit"/>
    <property type="match status" value="1"/>
</dbReference>
<dbReference type="InterPro" id="IPR007222">
    <property type="entry name" value="Sig_recog_particle_rcpt_asu_N"/>
</dbReference>
<dbReference type="SUPFAM" id="SSF47364">
    <property type="entry name" value="Domain of the SRP/SRP receptor G-proteins"/>
    <property type="match status" value="1"/>
</dbReference>
<dbReference type="PANTHER" id="PTHR43134:SF1">
    <property type="entry name" value="SIGNAL RECOGNITION PARTICLE RECEPTOR SUBUNIT ALPHA"/>
    <property type="match status" value="1"/>
</dbReference>
<organism evidence="13 14">
    <name type="scientific">Ophiocordyceps sinensis</name>
    <dbReference type="NCBI Taxonomy" id="72228"/>
    <lineage>
        <taxon>Eukaryota</taxon>
        <taxon>Fungi</taxon>
        <taxon>Dikarya</taxon>
        <taxon>Ascomycota</taxon>
        <taxon>Pezizomycotina</taxon>
        <taxon>Sordariomycetes</taxon>
        <taxon>Hypocreomycetidae</taxon>
        <taxon>Hypocreales</taxon>
        <taxon>Ophiocordycipitaceae</taxon>
        <taxon>Ophiocordyceps</taxon>
    </lineage>
</organism>
<dbReference type="CDD" id="cd17876">
    <property type="entry name" value="SRalpha_C"/>
    <property type="match status" value="1"/>
</dbReference>
<keyword evidence="5" id="KW-0256">Endoplasmic reticulum</keyword>
<dbReference type="FunFam" id="1.20.120.140:FF:000009">
    <property type="entry name" value="Signal sequence receptor alpha subunit"/>
    <property type="match status" value="1"/>
</dbReference>
<dbReference type="GO" id="GO:0005047">
    <property type="term" value="F:signal recognition particle binding"/>
    <property type="evidence" value="ECO:0007669"/>
    <property type="project" value="InterPro"/>
</dbReference>
<dbReference type="GO" id="GO:0003924">
    <property type="term" value="F:GTPase activity"/>
    <property type="evidence" value="ECO:0007669"/>
    <property type="project" value="InterPro"/>
</dbReference>
<dbReference type="InterPro" id="IPR011012">
    <property type="entry name" value="Longin-like_dom_sf"/>
</dbReference>
<dbReference type="InterPro" id="IPR003593">
    <property type="entry name" value="AAA+_ATPase"/>
</dbReference>
<dbReference type="Pfam" id="PF02881">
    <property type="entry name" value="SRP54_N"/>
    <property type="match status" value="1"/>
</dbReference>
<dbReference type="SUPFAM" id="SSF52540">
    <property type="entry name" value="P-loop containing nucleoside triphosphate hydrolases"/>
    <property type="match status" value="1"/>
</dbReference>
<evidence type="ECO:0000259" key="12">
    <source>
        <dbReference type="PROSITE" id="PS00300"/>
    </source>
</evidence>
<evidence type="ECO:0000256" key="7">
    <source>
        <dbReference type="ARBA" id="ARBA00023136"/>
    </source>
</evidence>
<evidence type="ECO:0000256" key="3">
    <source>
        <dbReference type="ARBA" id="ARBA00011870"/>
    </source>
</evidence>
<keyword evidence="8" id="KW-0675">Receptor</keyword>
<protein>
    <recommendedName>
        <fullName evidence="9">Signal recognition particle receptor subunit alpha homolog</fullName>
    </recommendedName>
    <alternativeName>
        <fullName evidence="10">Docking protein alpha</fullName>
    </alternativeName>
</protein>
<dbReference type="Gene3D" id="1.20.120.140">
    <property type="entry name" value="Signal recognition particle SRP54, nucleotide-binding domain"/>
    <property type="match status" value="1"/>
</dbReference>
<dbReference type="Pfam" id="PF04086">
    <property type="entry name" value="SRP-alpha_N"/>
    <property type="match status" value="1"/>
</dbReference>
<dbReference type="InterPro" id="IPR013822">
    <property type="entry name" value="Signal_recog_particl_SRP54_hlx"/>
</dbReference>
<dbReference type="CDD" id="cd14826">
    <property type="entry name" value="SR_alpha_SRX"/>
    <property type="match status" value="1"/>
</dbReference>
<dbReference type="InterPro" id="IPR036225">
    <property type="entry name" value="SRP/SRP_N"/>
</dbReference>
<dbReference type="SMART" id="SM00382">
    <property type="entry name" value="AAA"/>
    <property type="match status" value="1"/>
</dbReference>
<reference evidence="13 14" key="1">
    <citation type="journal article" date="2020" name="Genome Biol. Evol.">
        <title>A new high-quality draft genome assembly of the Chinese cordyceps Ophiocordyceps sinensis.</title>
        <authorList>
            <person name="Shu R."/>
            <person name="Zhang J."/>
            <person name="Meng Q."/>
            <person name="Zhang H."/>
            <person name="Zhou G."/>
            <person name="Li M."/>
            <person name="Wu P."/>
            <person name="Zhao Y."/>
            <person name="Chen C."/>
            <person name="Qin Q."/>
        </authorList>
    </citation>
    <scope>NUCLEOTIDE SEQUENCE [LARGE SCALE GENOMIC DNA]</scope>
    <source>
        <strain evidence="13 14">IOZ07</strain>
    </source>
</reference>
<dbReference type="Gene3D" id="3.40.50.300">
    <property type="entry name" value="P-loop containing nucleotide triphosphate hydrolases"/>
    <property type="match status" value="1"/>
</dbReference>